<evidence type="ECO:0000313" key="11">
    <source>
        <dbReference type="Proteomes" id="UP000823388"/>
    </source>
</evidence>
<keyword evidence="5" id="KW-0805">Transcription regulation</keyword>
<dbReference type="PROSITE" id="PS00028">
    <property type="entry name" value="ZINC_FINGER_C2H2_1"/>
    <property type="match status" value="2"/>
</dbReference>
<evidence type="ECO:0000256" key="5">
    <source>
        <dbReference type="ARBA" id="ARBA00023015"/>
    </source>
</evidence>
<sequence length="532" mass="57957">MDKRMQLSEEMNMADTSEESRGKQFMCRVASSGLVLKFKLDNHGSFPSESTIPLQEVRSNDKENARDSLGNSEVKCAQNVIPLLEQSGIAKVETKDAIPLLDNAKVAYTEVGINRTEMIVDSSTNVVHQIESSSLESIAVDNAPIRINETSSSEKAKTDNMGNVIAGKTLSENLEVRENDNGSGSLSDVHICNQCGKSFKNISSLHGHMGSHRREDNKRMRAMQEQPVPVEASQTDVASLPKTSKRKKPKFKHDREVSASEALVEMSAAPVWNPKYGTATIDLSTIVTFSSDPHSSGETAMMSEAADILTTLVDRISKETVKVASPLSGDFLCTTCNKTFSSYQGLGGHMSIHNKQKKSLLEDASGSSSGCGERCTRKYVRRKCNKRFPTGQSSFGGHKRKHCYEEHKMMVLTDGNGKPPMPLPHENVPSAGTAVLPPDEKSQLPVLLGSSDNVQPTRIDLVVENNSNIHQPMPQDFDAVQQPQQANSLGNETEPPPVAPTILVDTTADLSASRRVLDLNMLPPETDDGSEP</sequence>
<dbReference type="InterPro" id="IPR013087">
    <property type="entry name" value="Znf_C2H2_type"/>
</dbReference>
<keyword evidence="2" id="KW-0677">Repeat</keyword>
<evidence type="ECO:0000256" key="3">
    <source>
        <dbReference type="ARBA" id="ARBA00022771"/>
    </source>
</evidence>
<dbReference type="PANTHER" id="PTHR45988">
    <property type="entry name" value="C2H2 TYPE ZINC FINGER TRANSCRIPTION FACTOR FAMILY-RELATED"/>
    <property type="match status" value="1"/>
</dbReference>
<evidence type="ECO:0000256" key="2">
    <source>
        <dbReference type="ARBA" id="ARBA00022737"/>
    </source>
</evidence>
<feature type="region of interest" description="Disordered" evidence="8">
    <location>
        <begin position="49"/>
        <end position="71"/>
    </location>
</feature>
<organism evidence="10 11">
    <name type="scientific">Panicum virgatum</name>
    <name type="common">Blackwell switchgrass</name>
    <dbReference type="NCBI Taxonomy" id="38727"/>
    <lineage>
        <taxon>Eukaryota</taxon>
        <taxon>Viridiplantae</taxon>
        <taxon>Streptophyta</taxon>
        <taxon>Embryophyta</taxon>
        <taxon>Tracheophyta</taxon>
        <taxon>Spermatophyta</taxon>
        <taxon>Magnoliopsida</taxon>
        <taxon>Liliopsida</taxon>
        <taxon>Poales</taxon>
        <taxon>Poaceae</taxon>
        <taxon>PACMAD clade</taxon>
        <taxon>Panicoideae</taxon>
        <taxon>Panicodae</taxon>
        <taxon>Paniceae</taxon>
        <taxon>Panicinae</taxon>
        <taxon>Panicum</taxon>
        <taxon>Panicum sect. Hiantes</taxon>
    </lineage>
</organism>
<keyword evidence="11" id="KW-1185">Reference proteome</keyword>
<dbReference type="Pfam" id="PF13912">
    <property type="entry name" value="zf-C2H2_6"/>
    <property type="match status" value="2"/>
</dbReference>
<evidence type="ECO:0000256" key="6">
    <source>
        <dbReference type="ARBA" id="ARBA00023163"/>
    </source>
</evidence>
<accession>A0A8T0PJH0</accession>
<name>A0A8T0PJH0_PANVG</name>
<proteinExistence type="predicted"/>
<evidence type="ECO:0000256" key="1">
    <source>
        <dbReference type="ARBA" id="ARBA00022723"/>
    </source>
</evidence>
<dbReference type="GO" id="GO:0000976">
    <property type="term" value="F:transcription cis-regulatory region binding"/>
    <property type="evidence" value="ECO:0007669"/>
    <property type="project" value="TreeGrafter"/>
</dbReference>
<feature type="compositionally biased region" description="Basic residues" evidence="8">
    <location>
        <begin position="243"/>
        <end position="252"/>
    </location>
</feature>
<comment type="caution">
    <text evidence="10">The sequence shown here is derived from an EMBL/GenBank/DDBJ whole genome shotgun (WGS) entry which is preliminary data.</text>
</comment>
<gene>
    <name evidence="10" type="ORF">PVAP13_8KG211700</name>
</gene>
<dbReference type="EMBL" id="CM029051">
    <property type="protein sequence ID" value="KAG2561750.1"/>
    <property type="molecule type" value="Genomic_DNA"/>
</dbReference>
<dbReference type="InterPro" id="IPR044653">
    <property type="entry name" value="AZF1/2/3-like"/>
</dbReference>
<keyword evidence="3 7" id="KW-0863">Zinc-finger</keyword>
<dbReference type="Proteomes" id="UP000823388">
    <property type="component" value="Chromosome 8K"/>
</dbReference>
<protein>
    <recommendedName>
        <fullName evidence="9">C2H2-type domain-containing protein</fullName>
    </recommendedName>
</protein>
<feature type="region of interest" description="Disordered" evidence="8">
    <location>
        <begin position="221"/>
        <end position="254"/>
    </location>
</feature>
<evidence type="ECO:0000313" key="10">
    <source>
        <dbReference type="EMBL" id="KAG2561750.1"/>
    </source>
</evidence>
<keyword evidence="4" id="KW-0862">Zinc</keyword>
<reference evidence="10" key="1">
    <citation type="submission" date="2020-05" db="EMBL/GenBank/DDBJ databases">
        <title>WGS assembly of Panicum virgatum.</title>
        <authorList>
            <person name="Lovell J.T."/>
            <person name="Jenkins J."/>
            <person name="Shu S."/>
            <person name="Juenger T.E."/>
            <person name="Schmutz J."/>
        </authorList>
    </citation>
    <scope>NUCLEOTIDE SEQUENCE</scope>
    <source>
        <strain evidence="10">AP13</strain>
    </source>
</reference>
<evidence type="ECO:0000256" key="4">
    <source>
        <dbReference type="ARBA" id="ARBA00022833"/>
    </source>
</evidence>
<feature type="domain" description="C2H2-type" evidence="9">
    <location>
        <begin position="190"/>
        <end position="217"/>
    </location>
</feature>
<feature type="region of interest" description="Disordered" evidence="8">
    <location>
        <begin position="1"/>
        <end position="22"/>
    </location>
</feature>
<dbReference type="Gene3D" id="3.30.160.60">
    <property type="entry name" value="Classic Zinc Finger"/>
    <property type="match status" value="2"/>
</dbReference>
<dbReference type="PANTHER" id="PTHR45988:SF57">
    <property type="entry name" value="OS06G0304200 PROTEIN"/>
    <property type="match status" value="1"/>
</dbReference>
<dbReference type="InterPro" id="IPR036236">
    <property type="entry name" value="Znf_C2H2_sf"/>
</dbReference>
<dbReference type="AlphaFoldDB" id="A0A8T0PJH0"/>
<feature type="domain" description="C2H2-type" evidence="9">
    <location>
        <begin position="331"/>
        <end position="358"/>
    </location>
</feature>
<keyword evidence="1" id="KW-0479">Metal-binding</keyword>
<dbReference type="GO" id="GO:0003700">
    <property type="term" value="F:DNA-binding transcription factor activity"/>
    <property type="evidence" value="ECO:0007669"/>
    <property type="project" value="InterPro"/>
</dbReference>
<evidence type="ECO:0000259" key="9">
    <source>
        <dbReference type="PROSITE" id="PS50157"/>
    </source>
</evidence>
<dbReference type="GO" id="GO:0005634">
    <property type="term" value="C:nucleus"/>
    <property type="evidence" value="ECO:0007669"/>
    <property type="project" value="TreeGrafter"/>
</dbReference>
<dbReference type="GO" id="GO:0008270">
    <property type="term" value="F:zinc ion binding"/>
    <property type="evidence" value="ECO:0007669"/>
    <property type="project" value="UniProtKB-KW"/>
</dbReference>
<dbReference type="SMART" id="SM00355">
    <property type="entry name" value="ZnF_C2H2"/>
    <property type="match status" value="2"/>
</dbReference>
<dbReference type="PROSITE" id="PS50157">
    <property type="entry name" value="ZINC_FINGER_C2H2_2"/>
    <property type="match status" value="2"/>
</dbReference>
<evidence type="ECO:0000256" key="7">
    <source>
        <dbReference type="PROSITE-ProRule" id="PRU00042"/>
    </source>
</evidence>
<keyword evidence="6" id="KW-0804">Transcription</keyword>
<evidence type="ECO:0000256" key="8">
    <source>
        <dbReference type="SAM" id="MobiDB-lite"/>
    </source>
</evidence>
<dbReference type="SUPFAM" id="SSF57667">
    <property type="entry name" value="beta-beta-alpha zinc fingers"/>
    <property type="match status" value="2"/>
</dbReference>